<accession>A0A8J3CHC4</accession>
<dbReference type="EMBL" id="BMZG01000005">
    <property type="protein sequence ID" value="GHA72340.1"/>
    <property type="molecule type" value="Genomic_DNA"/>
</dbReference>
<reference evidence="1" key="2">
    <citation type="submission" date="2020-09" db="EMBL/GenBank/DDBJ databases">
        <authorList>
            <person name="Sun Q."/>
            <person name="Kim S."/>
        </authorList>
    </citation>
    <scope>NUCLEOTIDE SEQUENCE</scope>
    <source>
        <strain evidence="1">KCTC 32501</strain>
    </source>
</reference>
<evidence type="ECO:0000313" key="1">
    <source>
        <dbReference type="EMBL" id="GHA72340.1"/>
    </source>
</evidence>
<dbReference type="RefSeq" id="WP_189492953.1">
    <property type="nucleotide sequence ID" value="NZ_BMZG01000005.1"/>
</dbReference>
<organism evidence="1 2">
    <name type="scientific">Formosimonas limnophila</name>
    <dbReference type="NCBI Taxonomy" id="1384487"/>
    <lineage>
        <taxon>Bacteria</taxon>
        <taxon>Pseudomonadati</taxon>
        <taxon>Pseudomonadota</taxon>
        <taxon>Betaproteobacteria</taxon>
        <taxon>Burkholderiales</taxon>
        <taxon>Burkholderiaceae</taxon>
        <taxon>Formosimonas</taxon>
    </lineage>
</organism>
<dbReference type="AlphaFoldDB" id="A0A8J3CHC4"/>
<gene>
    <name evidence="1" type="ORF">GCM10009007_11650</name>
</gene>
<proteinExistence type="predicted"/>
<sequence>MSTADERGACDFERTHQLGGLAVYLFGVDWRIEDVFLTTGTVVFGLALLPFEAGSVLAIGG</sequence>
<reference evidence="1" key="1">
    <citation type="journal article" date="2014" name="Int. J. Syst. Evol. Microbiol.">
        <title>Complete genome sequence of Corynebacterium casei LMG S-19264T (=DSM 44701T), isolated from a smear-ripened cheese.</title>
        <authorList>
            <consortium name="US DOE Joint Genome Institute (JGI-PGF)"/>
            <person name="Walter F."/>
            <person name="Albersmeier A."/>
            <person name="Kalinowski J."/>
            <person name="Ruckert C."/>
        </authorList>
    </citation>
    <scope>NUCLEOTIDE SEQUENCE</scope>
    <source>
        <strain evidence="1">KCTC 32501</strain>
    </source>
</reference>
<name>A0A8J3CHC4_9BURK</name>
<protein>
    <submittedName>
        <fullName evidence="1">Uncharacterized protein</fullName>
    </submittedName>
</protein>
<keyword evidence="2" id="KW-1185">Reference proteome</keyword>
<dbReference type="Proteomes" id="UP000614287">
    <property type="component" value="Unassembled WGS sequence"/>
</dbReference>
<evidence type="ECO:0000313" key="2">
    <source>
        <dbReference type="Proteomes" id="UP000614287"/>
    </source>
</evidence>
<comment type="caution">
    <text evidence="1">The sequence shown here is derived from an EMBL/GenBank/DDBJ whole genome shotgun (WGS) entry which is preliminary data.</text>
</comment>